<sequence length="146" mass="15957">MSDNEVPGLTPRTVQALLSAAEALADQVRTKILHSPRPVFLYYIEQTFDALRTKLSRGLDPHPDTPAQQLCLYLMVAYAERRTGSLDADLIRIHRALLADHDALVEVCRVGGDPGPSYDFVALSDALTGRGMGAFFAPFESDDLVA</sequence>
<organism evidence="1 2">
    <name type="scientific">Nocardia vinacea</name>
    <dbReference type="NCBI Taxonomy" id="96468"/>
    <lineage>
        <taxon>Bacteria</taxon>
        <taxon>Bacillati</taxon>
        <taxon>Actinomycetota</taxon>
        <taxon>Actinomycetes</taxon>
        <taxon>Mycobacteriales</taxon>
        <taxon>Nocardiaceae</taxon>
        <taxon>Nocardia</taxon>
    </lineage>
</organism>
<accession>A0ABZ1YQR4</accession>
<protein>
    <submittedName>
        <fullName evidence="1">Uncharacterized protein</fullName>
    </submittedName>
</protein>
<dbReference type="RefSeq" id="WP_329408885.1">
    <property type="nucleotide sequence ID" value="NZ_CP109441.1"/>
</dbReference>
<dbReference type="Proteomes" id="UP001432062">
    <property type="component" value="Chromosome"/>
</dbReference>
<gene>
    <name evidence="1" type="ORF">OG563_41530</name>
</gene>
<proteinExistence type="predicted"/>
<dbReference type="EMBL" id="CP109441">
    <property type="protein sequence ID" value="WUV45518.1"/>
    <property type="molecule type" value="Genomic_DNA"/>
</dbReference>
<keyword evidence="2" id="KW-1185">Reference proteome</keyword>
<evidence type="ECO:0000313" key="1">
    <source>
        <dbReference type="EMBL" id="WUV45518.1"/>
    </source>
</evidence>
<evidence type="ECO:0000313" key="2">
    <source>
        <dbReference type="Proteomes" id="UP001432062"/>
    </source>
</evidence>
<reference evidence="1" key="1">
    <citation type="submission" date="2022-10" db="EMBL/GenBank/DDBJ databases">
        <title>The complete genomes of actinobacterial strains from the NBC collection.</title>
        <authorList>
            <person name="Joergensen T.S."/>
            <person name="Alvarez Arevalo M."/>
            <person name="Sterndorff E.B."/>
            <person name="Faurdal D."/>
            <person name="Vuksanovic O."/>
            <person name="Mourched A.-S."/>
            <person name="Charusanti P."/>
            <person name="Shaw S."/>
            <person name="Blin K."/>
            <person name="Weber T."/>
        </authorList>
    </citation>
    <scope>NUCLEOTIDE SEQUENCE</scope>
    <source>
        <strain evidence="1">NBC_01482</strain>
    </source>
</reference>
<name>A0ABZ1YQR4_9NOCA</name>